<dbReference type="PROSITE" id="PS00922">
    <property type="entry name" value="TRANSGLYCOSYLASE"/>
    <property type="match status" value="1"/>
</dbReference>
<dbReference type="Pfam" id="PF01476">
    <property type="entry name" value="LysM"/>
    <property type="match status" value="3"/>
</dbReference>
<feature type="domain" description="LysM" evidence="3">
    <location>
        <begin position="346"/>
        <end position="389"/>
    </location>
</feature>
<dbReference type="EMBL" id="REFJ01000002">
    <property type="protein sequence ID" value="RMA81049.1"/>
    <property type="molecule type" value="Genomic_DNA"/>
</dbReference>
<dbReference type="InterPro" id="IPR036779">
    <property type="entry name" value="LysM_dom_sf"/>
</dbReference>
<dbReference type="SUPFAM" id="SSF54106">
    <property type="entry name" value="LysM domain"/>
    <property type="match status" value="3"/>
</dbReference>
<dbReference type="CDD" id="cd16894">
    <property type="entry name" value="MltD-like"/>
    <property type="match status" value="1"/>
</dbReference>
<dbReference type="SMART" id="SM00257">
    <property type="entry name" value="LysM"/>
    <property type="match status" value="3"/>
</dbReference>
<keyword evidence="5" id="KW-1185">Reference proteome</keyword>
<dbReference type="PROSITE" id="PS51257">
    <property type="entry name" value="PROKAR_LIPOPROTEIN"/>
    <property type="match status" value="1"/>
</dbReference>
<dbReference type="Pfam" id="PF01464">
    <property type="entry name" value="SLT"/>
    <property type="match status" value="1"/>
</dbReference>
<dbReference type="InterPro" id="IPR000189">
    <property type="entry name" value="Transglyc_AS"/>
</dbReference>
<comment type="similarity">
    <text evidence="1">Belongs to the transglycosylase Slt family.</text>
</comment>
<organism evidence="4 5">
    <name type="scientific">Umboniibacter marinipuniceus</name>
    <dbReference type="NCBI Taxonomy" id="569599"/>
    <lineage>
        <taxon>Bacteria</taxon>
        <taxon>Pseudomonadati</taxon>
        <taxon>Pseudomonadota</taxon>
        <taxon>Gammaproteobacteria</taxon>
        <taxon>Cellvibrionales</taxon>
        <taxon>Cellvibrionaceae</taxon>
        <taxon>Umboniibacter</taxon>
    </lineage>
</organism>
<dbReference type="RefSeq" id="WP_121876214.1">
    <property type="nucleotide sequence ID" value="NZ_REFJ01000002.1"/>
</dbReference>
<accession>A0A3M0ABV2</accession>
<dbReference type="Gene3D" id="3.10.350.10">
    <property type="entry name" value="LysM domain"/>
    <property type="match status" value="3"/>
</dbReference>
<feature type="domain" description="LysM" evidence="3">
    <location>
        <begin position="479"/>
        <end position="524"/>
    </location>
</feature>
<dbReference type="Proteomes" id="UP000267187">
    <property type="component" value="Unassembled WGS sequence"/>
</dbReference>
<dbReference type="PROSITE" id="PS51782">
    <property type="entry name" value="LYSM"/>
    <property type="match status" value="3"/>
</dbReference>
<dbReference type="Gene3D" id="1.10.530.10">
    <property type="match status" value="1"/>
</dbReference>
<dbReference type="InterPro" id="IPR023346">
    <property type="entry name" value="Lysozyme-like_dom_sf"/>
</dbReference>
<protein>
    <submittedName>
        <fullName evidence="4">Membrane-bound lytic murein transglycosylase D</fullName>
    </submittedName>
</protein>
<evidence type="ECO:0000259" key="3">
    <source>
        <dbReference type="PROSITE" id="PS51782"/>
    </source>
</evidence>
<evidence type="ECO:0000256" key="1">
    <source>
        <dbReference type="ARBA" id="ARBA00007734"/>
    </source>
</evidence>
<gene>
    <name evidence="4" type="ORF">DFR27_0841</name>
</gene>
<dbReference type="GO" id="GO:0016020">
    <property type="term" value="C:membrane"/>
    <property type="evidence" value="ECO:0007669"/>
    <property type="project" value="InterPro"/>
</dbReference>
<evidence type="ECO:0000313" key="4">
    <source>
        <dbReference type="EMBL" id="RMA81049.1"/>
    </source>
</evidence>
<evidence type="ECO:0000313" key="5">
    <source>
        <dbReference type="Proteomes" id="UP000267187"/>
    </source>
</evidence>
<reference evidence="4 5" key="1">
    <citation type="submission" date="2018-10" db="EMBL/GenBank/DDBJ databases">
        <title>Genomic Encyclopedia of Type Strains, Phase IV (KMG-IV): sequencing the most valuable type-strain genomes for metagenomic binning, comparative biology and taxonomic classification.</title>
        <authorList>
            <person name="Goeker M."/>
        </authorList>
    </citation>
    <scope>NUCLEOTIDE SEQUENCE [LARGE SCALE GENOMIC DNA]</scope>
    <source>
        <strain evidence="4 5">DSM 25080</strain>
    </source>
</reference>
<comment type="caution">
    <text evidence="4">The sequence shown here is derived from an EMBL/GenBank/DDBJ whole genome shotgun (WGS) entry which is preliminary data.</text>
</comment>
<sequence length="532" mass="59482">MTNKLPLKPLALIVMGTLGGCSQFTQLSHSPSPSPVETADSALGADAPERESAAQEDDIVIAEAELDLPPEDVWEVIRAGLTLDTHVDRRAVEQQIAFYSQHQSYLNRVATRATPFMYHIVRELEERDLPTELALLPIVESAFDPFAYSHGRASGLWQFIPSTGTYFGLAQNWWYDGRRDPIAATDAALTYLAQLNRRFDGDWELAVASYNGGGGRVNSAVRRNRQAGKATDFWSLDLPRETEGYVPKLLALAEIVSNPEKYGVSLQSIPNEPYFVSVDPGYQLDISKAAELAGLEESEFRAMNAGYTKWATSPRAHQRVNVPVAVAEQFIQSVSSLPENERIKFERYQIREGDALSLIASRFNTQVDAIRAYNDLRGSSIRAGDYLLIPIPAAPLDYYRSSDWQRLARAQQRGGQGGAYRIDYRVESGDSLWELAREHGVNVSDIARWNNMAPNDPIRLGQELVIWQRTPVQANTRRVSYAVRQGDSLARIAQKFKVSVSDLRRWNSTINGQKYIQPGQSLVIFVDTNNQS</sequence>
<evidence type="ECO:0000256" key="2">
    <source>
        <dbReference type="SAM" id="MobiDB-lite"/>
    </source>
</evidence>
<dbReference type="InterPro" id="IPR008258">
    <property type="entry name" value="Transglycosylase_SLT_dom_1"/>
</dbReference>
<dbReference type="GO" id="GO:0008932">
    <property type="term" value="F:lytic endotransglycosylase activity"/>
    <property type="evidence" value="ECO:0007669"/>
    <property type="project" value="TreeGrafter"/>
</dbReference>
<dbReference type="CDD" id="cd00118">
    <property type="entry name" value="LysM"/>
    <property type="match status" value="2"/>
</dbReference>
<dbReference type="SUPFAM" id="SSF53955">
    <property type="entry name" value="Lysozyme-like"/>
    <property type="match status" value="1"/>
</dbReference>
<proteinExistence type="inferred from homology"/>
<dbReference type="InterPro" id="IPR018392">
    <property type="entry name" value="LysM"/>
</dbReference>
<dbReference type="PANTHER" id="PTHR33734:SF22">
    <property type="entry name" value="MEMBRANE-BOUND LYTIC MUREIN TRANSGLYCOSYLASE D"/>
    <property type="match status" value="1"/>
</dbReference>
<dbReference type="PANTHER" id="PTHR33734">
    <property type="entry name" value="LYSM DOMAIN-CONTAINING GPI-ANCHORED PROTEIN 2"/>
    <property type="match status" value="1"/>
</dbReference>
<dbReference type="OrthoDB" id="9815002at2"/>
<feature type="domain" description="LysM" evidence="3">
    <location>
        <begin position="422"/>
        <end position="466"/>
    </location>
</feature>
<feature type="region of interest" description="Disordered" evidence="2">
    <location>
        <begin position="25"/>
        <end position="55"/>
    </location>
</feature>
<dbReference type="AlphaFoldDB" id="A0A3M0ABV2"/>
<name>A0A3M0ABV2_9GAMM</name>
<dbReference type="GO" id="GO:0000270">
    <property type="term" value="P:peptidoglycan metabolic process"/>
    <property type="evidence" value="ECO:0007669"/>
    <property type="project" value="InterPro"/>
</dbReference>